<dbReference type="Gene3D" id="1.20.120.450">
    <property type="entry name" value="dinb family like domain"/>
    <property type="match status" value="1"/>
</dbReference>
<dbReference type="InterPro" id="IPR017517">
    <property type="entry name" value="Maleyloyr_isom"/>
</dbReference>
<dbReference type="GO" id="GO:0046872">
    <property type="term" value="F:metal ion binding"/>
    <property type="evidence" value="ECO:0007669"/>
    <property type="project" value="InterPro"/>
</dbReference>
<accession>F0M860</accession>
<dbReference type="EMBL" id="CP002379">
    <property type="protein sequence ID" value="ADX72656.1"/>
    <property type="molecule type" value="Genomic_DNA"/>
</dbReference>
<gene>
    <name evidence="2" type="ordered locus">Asphe3_14820</name>
</gene>
<dbReference type="InterPro" id="IPR024344">
    <property type="entry name" value="MDMPI_metal-binding"/>
</dbReference>
<evidence type="ECO:0000313" key="3">
    <source>
        <dbReference type="Proteomes" id="UP000008639"/>
    </source>
</evidence>
<dbReference type="NCBIfam" id="TIGR03083">
    <property type="entry name" value="maleylpyruvate isomerase family mycothiol-dependent enzyme"/>
    <property type="match status" value="1"/>
</dbReference>
<evidence type="ECO:0000259" key="1">
    <source>
        <dbReference type="Pfam" id="PF11716"/>
    </source>
</evidence>
<dbReference type="Proteomes" id="UP000008639">
    <property type="component" value="Chromosome"/>
</dbReference>
<feature type="domain" description="Mycothiol-dependent maleylpyruvate isomerase metal-binding" evidence="1">
    <location>
        <begin position="13"/>
        <end position="155"/>
    </location>
</feature>
<dbReference type="KEGG" id="apn:Asphe3_14820"/>
<dbReference type="InterPro" id="IPR034660">
    <property type="entry name" value="DinB/YfiT-like"/>
</dbReference>
<dbReference type="HOGENOM" id="CLU_968555_0_0_11"/>
<dbReference type="eggNOG" id="ENOG50313BW">
    <property type="taxonomic scope" value="Bacteria"/>
</dbReference>
<reference evidence="2 3" key="1">
    <citation type="journal article" date="2011" name="Stand. Genomic Sci.">
        <title>Complete genome sequence of Arthrobacter phenanthrenivorans type strain (Sphe3).</title>
        <authorList>
            <person name="Kallimanis A."/>
            <person name="Labutti K.M."/>
            <person name="Lapidus A."/>
            <person name="Clum A."/>
            <person name="Lykidis A."/>
            <person name="Mavromatis K."/>
            <person name="Pagani I."/>
            <person name="Liolios K."/>
            <person name="Ivanova N."/>
            <person name="Goodwin L."/>
            <person name="Pitluck S."/>
            <person name="Chen A."/>
            <person name="Palaniappan K."/>
            <person name="Markowitz V."/>
            <person name="Bristow J."/>
            <person name="Velentzas A.D."/>
            <person name="Perisynakis A."/>
            <person name="Ouzounis C.C."/>
            <person name="Kyrpides N.C."/>
            <person name="Koukkou A.I."/>
            <person name="Drainas C."/>
        </authorList>
    </citation>
    <scope>NUCLEOTIDE SEQUENCE [LARGE SCALE GENOMIC DNA]</scope>
    <source>
        <strain evidence="3">DSM 18606 / JCM 16027 / LMG 23796 / Sphe3</strain>
    </source>
</reference>
<dbReference type="AlphaFoldDB" id="F0M860"/>
<dbReference type="Pfam" id="PF11716">
    <property type="entry name" value="MDMPI_N"/>
    <property type="match status" value="1"/>
</dbReference>
<name>F0M860_PSEPM</name>
<proteinExistence type="predicted"/>
<evidence type="ECO:0000313" key="2">
    <source>
        <dbReference type="EMBL" id="ADX72656.1"/>
    </source>
</evidence>
<dbReference type="STRING" id="930171.Asphe3_14820"/>
<sequence length="287" mass="30926">MTAPAPDILLAGLHKAADDVTSDVAKLTDEDVKAPSALPGWTRGHVLAHLTGISNAMARQLEYAARGETVELYDGGMDGRNKAIDMAAGHDADTHRADLSAALARAIRAFDALPGVKDSAANRTGWWAPISYRGGVVLDGGLALWRELVIHNADLLTGRGPETWSRPFCEHLFDFLSARVQPDDRLVLQPLGLPPVSIGSGTRSTVVSGMITDMPPGWQDANQPWAACGRRQLPTAWTCRISCRGRREPPRRSSGLRPEILRPMALRGNPAGRHCHVLPSRGHSRAA</sequence>
<dbReference type="SUPFAM" id="SSF109854">
    <property type="entry name" value="DinB/YfiT-like putative metalloenzymes"/>
    <property type="match status" value="1"/>
</dbReference>
<protein>
    <recommendedName>
        <fullName evidence="1">Mycothiol-dependent maleylpyruvate isomerase metal-binding domain-containing protein</fullName>
    </recommendedName>
</protein>
<organism evidence="2 3">
    <name type="scientific">Pseudarthrobacter phenanthrenivorans (strain DSM 18606 / JCM 16027 / LMG 23796 / Sphe3)</name>
    <name type="common">Arthrobacter phenanthrenivorans</name>
    <dbReference type="NCBI Taxonomy" id="930171"/>
    <lineage>
        <taxon>Bacteria</taxon>
        <taxon>Bacillati</taxon>
        <taxon>Actinomycetota</taxon>
        <taxon>Actinomycetes</taxon>
        <taxon>Micrococcales</taxon>
        <taxon>Micrococcaceae</taxon>
        <taxon>Pseudarthrobacter</taxon>
    </lineage>
</organism>